<gene>
    <name evidence="1" type="ORF">AM593_04418</name>
</gene>
<dbReference type="Proteomes" id="UP000266721">
    <property type="component" value="Unassembled WGS sequence"/>
</dbReference>
<dbReference type="AlphaFoldDB" id="A0A3L5TQ94"/>
<proteinExistence type="predicted"/>
<evidence type="ECO:0000313" key="1">
    <source>
        <dbReference type="EMBL" id="OPL21356.1"/>
    </source>
</evidence>
<accession>A0A3L5TQ94</accession>
<evidence type="ECO:0000313" key="2">
    <source>
        <dbReference type="Proteomes" id="UP000266721"/>
    </source>
</evidence>
<keyword evidence="2" id="KW-1185">Reference proteome</keyword>
<organism evidence="1 2">
    <name type="scientific">Mytilus galloprovincialis</name>
    <name type="common">Mediterranean mussel</name>
    <dbReference type="NCBI Taxonomy" id="29158"/>
    <lineage>
        <taxon>Eukaryota</taxon>
        <taxon>Metazoa</taxon>
        <taxon>Spiralia</taxon>
        <taxon>Lophotrochozoa</taxon>
        <taxon>Mollusca</taxon>
        <taxon>Bivalvia</taxon>
        <taxon>Autobranchia</taxon>
        <taxon>Pteriomorphia</taxon>
        <taxon>Mytilida</taxon>
        <taxon>Mytiloidea</taxon>
        <taxon>Mytilidae</taxon>
        <taxon>Mytilinae</taxon>
        <taxon>Mytilus</taxon>
    </lineage>
</organism>
<feature type="non-terminal residue" evidence="1">
    <location>
        <position position="1"/>
    </location>
</feature>
<protein>
    <submittedName>
        <fullName evidence="1">Uncharacterized protein</fullName>
    </submittedName>
</protein>
<dbReference type="EMBL" id="KV592396">
    <property type="protein sequence ID" value="OPL21356.1"/>
    <property type="molecule type" value="Genomic_DNA"/>
</dbReference>
<reference evidence="1 2" key="1">
    <citation type="journal article" date="2016" name="PLoS ONE">
        <title>A First Insight into the Genome of the Filter-Feeder Mussel Mytilus galloprovincialis.</title>
        <authorList>
            <person name="Murgarella M."/>
            <person name="Puiu D."/>
            <person name="Novoa B."/>
            <person name="Figueras A."/>
            <person name="Posada D."/>
            <person name="Canchaya C."/>
        </authorList>
    </citation>
    <scope>NUCLEOTIDE SEQUENCE [LARGE SCALE GENOMIC DNA]</scope>
    <source>
        <tissue evidence="1">Muscle</tissue>
    </source>
</reference>
<sequence length="182" mass="20649">MVSMNLTLSYESAGPVEAANILMDKALLSKKQCDWSSDFHISGFSLYTYLINRNHGPTDPLTPNLILQFMEDTNLAPFMQDEMCNRTGDLYNNESWTQDCAANLTLPTLSDKVNAHITTMCTGVEACIENDLIERSIEFSLLLDPCSNRLSISIERARYNRTLSDFEFGEDHYYNLQGIVRL</sequence>
<comment type="caution">
    <text evidence="1">The sequence shown here is derived from an EMBL/GenBank/DDBJ whole genome shotgun (WGS) entry which is preliminary data.</text>
</comment>
<name>A0A3L5TQ94_MYTGA</name>
<feature type="non-terminal residue" evidence="1">
    <location>
        <position position="182"/>
    </location>
</feature>